<evidence type="ECO:0000256" key="1">
    <source>
        <dbReference type="SAM" id="Phobius"/>
    </source>
</evidence>
<reference evidence="2 3" key="1">
    <citation type="journal article" date="2014" name="Appl. Environ. Microbiol.">
        <title>Gut symbionts from distinct hosts exhibit genotoxic activity via divergent colibactin biosynthetic pathways.</title>
        <authorList>
            <person name="Engel P."/>
            <person name="Vizcaino M.I."/>
            <person name="Crawford J.M."/>
        </authorList>
    </citation>
    <scope>NUCLEOTIDE SEQUENCE [LARGE SCALE GENOMIC DNA]</scope>
    <source>
        <strain evidence="2 3">PEB0191</strain>
    </source>
</reference>
<evidence type="ECO:0000313" key="2">
    <source>
        <dbReference type="EMBL" id="AJA45502.1"/>
    </source>
</evidence>
<protein>
    <submittedName>
        <fullName evidence="2">Uncharacterized protein</fullName>
    </submittedName>
</protein>
<dbReference type="KEGG" id="fpp:FPB0191_01686"/>
<dbReference type="HOGENOM" id="CLU_1501410_0_0_6"/>
<sequence length="179" mass="21230">MYLEKLDHWLYQSYLIRYSTIVGILIPVIWAIIFIWIMPISDKLQQKIIDSQTLIQNIELVEQQIANFPSISLILEENKLLNNQLSELTSFSFQDKDIFANTLIESNLRLVEFSKENMAEISRYHFNFSGTFNDFFLFLQQLNHQSISPQIDMLFITRDDNKLFFLLGLSCKHQQVFHE</sequence>
<dbReference type="EMBL" id="CP009056">
    <property type="protein sequence ID" value="AJA45502.1"/>
    <property type="molecule type" value="Genomic_DNA"/>
</dbReference>
<name>A0A0A7S3U3_FRIPE</name>
<dbReference type="AlphaFoldDB" id="A0A0A7S3U3"/>
<organism evidence="2 3">
    <name type="scientific">Frischella perrara</name>
    <dbReference type="NCBI Taxonomy" id="1267021"/>
    <lineage>
        <taxon>Bacteria</taxon>
        <taxon>Pseudomonadati</taxon>
        <taxon>Pseudomonadota</taxon>
        <taxon>Gammaproteobacteria</taxon>
        <taxon>Orbales</taxon>
        <taxon>Orbaceae</taxon>
        <taxon>Frischella</taxon>
    </lineage>
</organism>
<dbReference type="STRING" id="1267021.FPB0191_01686"/>
<keyword evidence="1" id="KW-0812">Transmembrane</keyword>
<gene>
    <name evidence="2" type="ORF">FPB0191_01686</name>
</gene>
<keyword evidence="1" id="KW-1133">Transmembrane helix</keyword>
<dbReference type="Proteomes" id="UP000030901">
    <property type="component" value="Chromosome"/>
</dbReference>
<feature type="transmembrane region" description="Helical" evidence="1">
    <location>
        <begin position="15"/>
        <end position="37"/>
    </location>
</feature>
<keyword evidence="1" id="KW-0472">Membrane</keyword>
<keyword evidence="3" id="KW-1185">Reference proteome</keyword>
<evidence type="ECO:0000313" key="3">
    <source>
        <dbReference type="Proteomes" id="UP000030901"/>
    </source>
</evidence>
<proteinExistence type="predicted"/>
<accession>A0A0A7S3U3</accession>